<comment type="caution">
    <text evidence="2">The sequence shown here is derived from an EMBL/GenBank/DDBJ whole genome shotgun (WGS) entry which is preliminary data.</text>
</comment>
<evidence type="ECO:0008006" key="4">
    <source>
        <dbReference type="Google" id="ProtNLM"/>
    </source>
</evidence>
<gene>
    <name evidence="2" type="ORF">DI270_029410</name>
</gene>
<evidence type="ECO:0000313" key="3">
    <source>
        <dbReference type="Proteomes" id="UP000262538"/>
    </source>
</evidence>
<dbReference type="EMBL" id="QFZU02000170">
    <property type="protein sequence ID" value="RGA01455.1"/>
    <property type="molecule type" value="Genomic_DNA"/>
</dbReference>
<sequence>MIGYEWLMSVLRMALVMAGVAAVAGCSAAANPPDTTLPLDAYSLGAEDRAQVLRARFMLAEECMRRAGLDFRFPAVEPVTNLHNIDYIGWFDPGQAQKSGYVGERRNVSEDTGIPIYSVGDDEFRVLMGNVRRYHGRTVPPGGCMAEADAVLNRGARGVAPADIRKRFDDDEVPRFADSASDAASRDPRIAAAERAWSECMESRGFHYSDTGQAGGDPRWATTAKDDQIVKPRGTQAEIDTAVADAQCRAETGYSDVRRTVYVEAQQRVIDRDRARLGVIRSLNEARLANSAKVLGSQRR</sequence>
<accession>A0ABX9LBW3</accession>
<feature type="chain" id="PRO_5046170442" description="Lipoprotein" evidence="1">
    <location>
        <begin position="30"/>
        <end position="300"/>
    </location>
</feature>
<reference evidence="2 3" key="1">
    <citation type="submission" date="2018-08" db="EMBL/GenBank/DDBJ databases">
        <title>Microbispora. triticiradicis sp. nov., a novel actinomycete isolated from the root of wheat (Triticum aestivum L.)).</title>
        <authorList>
            <person name="Han C."/>
        </authorList>
    </citation>
    <scope>NUCLEOTIDE SEQUENCE [LARGE SCALE GENOMIC DNA]</scope>
    <source>
        <strain evidence="2 3">NEAU-HRDPA2-9</strain>
    </source>
</reference>
<organism evidence="2 3">
    <name type="scientific">Microbispora triticiradicis</name>
    <dbReference type="NCBI Taxonomy" id="2200763"/>
    <lineage>
        <taxon>Bacteria</taxon>
        <taxon>Bacillati</taxon>
        <taxon>Actinomycetota</taxon>
        <taxon>Actinomycetes</taxon>
        <taxon>Streptosporangiales</taxon>
        <taxon>Streptosporangiaceae</taxon>
        <taxon>Microbispora</taxon>
    </lineage>
</organism>
<evidence type="ECO:0000256" key="1">
    <source>
        <dbReference type="SAM" id="SignalP"/>
    </source>
</evidence>
<proteinExistence type="predicted"/>
<keyword evidence="1" id="KW-0732">Signal</keyword>
<keyword evidence="3" id="KW-1185">Reference proteome</keyword>
<name>A0ABX9LBW3_9ACTN</name>
<feature type="signal peptide" evidence="1">
    <location>
        <begin position="1"/>
        <end position="29"/>
    </location>
</feature>
<dbReference type="Proteomes" id="UP000262538">
    <property type="component" value="Unassembled WGS sequence"/>
</dbReference>
<evidence type="ECO:0000313" key="2">
    <source>
        <dbReference type="EMBL" id="RGA01455.1"/>
    </source>
</evidence>
<protein>
    <recommendedName>
        <fullName evidence="4">Lipoprotein</fullName>
    </recommendedName>
</protein>